<dbReference type="AlphaFoldDB" id="A0A163ERH5"/>
<dbReference type="GeneID" id="97554464"/>
<dbReference type="PROSITE" id="PS51841">
    <property type="entry name" value="LTD"/>
    <property type="match status" value="1"/>
</dbReference>
<organism evidence="3 4">
    <name type="scientific">Paenibacillus glucanolyticus</name>
    <dbReference type="NCBI Taxonomy" id="59843"/>
    <lineage>
        <taxon>Bacteria</taxon>
        <taxon>Bacillati</taxon>
        <taxon>Bacillota</taxon>
        <taxon>Bacilli</taxon>
        <taxon>Bacillales</taxon>
        <taxon>Paenibacillaceae</taxon>
        <taxon>Paenibacillus</taxon>
    </lineage>
</organism>
<dbReference type="Pfam" id="PF00932">
    <property type="entry name" value="LTD"/>
    <property type="match status" value="1"/>
</dbReference>
<dbReference type="PANTHER" id="PTHR12121">
    <property type="entry name" value="CARBON CATABOLITE REPRESSOR PROTEIN 4"/>
    <property type="match status" value="1"/>
</dbReference>
<keyword evidence="3" id="KW-0255">Endonuclease</keyword>
<dbReference type="GO" id="GO:0000175">
    <property type="term" value="F:3'-5'-RNA exonuclease activity"/>
    <property type="evidence" value="ECO:0007669"/>
    <property type="project" value="TreeGrafter"/>
</dbReference>
<dbReference type="InterPro" id="IPR001322">
    <property type="entry name" value="Lamin_tail_dom"/>
</dbReference>
<evidence type="ECO:0000313" key="4">
    <source>
        <dbReference type="Proteomes" id="UP000076796"/>
    </source>
</evidence>
<proteinExistence type="predicted"/>
<protein>
    <submittedName>
        <fullName evidence="3">Endonuclease</fullName>
    </submittedName>
</protein>
<dbReference type="InterPro" id="IPR050410">
    <property type="entry name" value="CCR4/nocturin_mRNA_transcr"/>
</dbReference>
<dbReference type="InterPro" id="IPR036691">
    <property type="entry name" value="Endo/exonu/phosph_ase_sf"/>
</dbReference>
<keyword evidence="4" id="KW-1185">Reference proteome</keyword>
<evidence type="ECO:0000313" key="3">
    <source>
        <dbReference type="EMBL" id="KZS43968.1"/>
    </source>
</evidence>
<dbReference type="Pfam" id="PF03372">
    <property type="entry name" value="Exo_endo_phos"/>
    <property type="match status" value="1"/>
</dbReference>
<sequence>MRIPKITSLFMMLTFLTTTSLSAASAPAGTAETSSGPLRIMSFNLRYAANDDQPWENRRPVMRNLILENQPDVIGTQEGLHRQIVDLENDLPGYGRIGVGREGGELGEYMAVFYKMDRLKPLEQSHFWLSDTPQIISSASWGNQIPRMVTWVRFQDLRNGKTFYMVNTHLDHQSEVSRQKSAALIIDKMKGFAPDIPVVMTGDFNTVPGSDTYSIFTSNGLSDGHITAKKHTNDDLGTFHNYKDPTGGGSGNRIDWILHSTGWNVLHSEIINYNEEGQYPSDHYPIMITGTLQKTNKTTEETVPKLPLTTALHITEVVANSSDQGNYNYVEIYNPHDREIDLEGYQIYYYYDPALPFDKSKSNRWTIAKDRYSTDTIIRPNETKVIWIKKQPCCYDLSREQFLADYNANENDLSPSQLLAVFTPGNNQGLNGTSTSGRSLGISSPSGTHLVGVQFNNGQLDAGVNESITYLEPLPLTSIMQKKETHQAPSPGQP</sequence>
<dbReference type="InterPro" id="IPR036415">
    <property type="entry name" value="Lamin_tail_dom_sf"/>
</dbReference>
<keyword evidence="3" id="KW-0540">Nuclease</keyword>
<dbReference type="CDD" id="cd09083">
    <property type="entry name" value="EEP-1"/>
    <property type="match status" value="1"/>
</dbReference>
<dbReference type="STRING" id="59843.A3958_00530"/>
<name>A0A163ERH5_9BACL</name>
<reference evidence="3" key="1">
    <citation type="journal article" date="2016" name="Genome Announc.">
        <title>Draft genomes of two strains of Paenibacillus glucanolyticus with capability to degrade lignocellulose.</title>
        <authorList>
            <person name="Mathews S.L."/>
            <person name="Pawlak J."/>
            <person name="Grunden A.M."/>
        </authorList>
    </citation>
    <scope>NUCLEOTIDE SEQUENCE [LARGE SCALE GENOMIC DNA]</scope>
    <source>
        <strain evidence="3">SLM1</strain>
    </source>
</reference>
<evidence type="ECO:0000259" key="2">
    <source>
        <dbReference type="PROSITE" id="PS51841"/>
    </source>
</evidence>
<dbReference type="Proteomes" id="UP000076796">
    <property type="component" value="Unassembled WGS sequence"/>
</dbReference>
<gene>
    <name evidence="3" type="ORF">AWU65_28245</name>
</gene>
<dbReference type="OrthoDB" id="9793162at2"/>
<dbReference type="InterPro" id="IPR005135">
    <property type="entry name" value="Endo/exonuclease/phosphatase"/>
</dbReference>
<dbReference type="SUPFAM" id="SSF74853">
    <property type="entry name" value="Lamin A/C globular tail domain"/>
    <property type="match status" value="1"/>
</dbReference>
<feature type="chain" id="PRO_5007842681" evidence="1">
    <location>
        <begin position="24"/>
        <end position="494"/>
    </location>
</feature>
<dbReference type="PANTHER" id="PTHR12121:SF36">
    <property type="entry name" value="ENDONUCLEASE_EXONUCLEASE_PHOSPHATASE DOMAIN-CONTAINING PROTEIN"/>
    <property type="match status" value="1"/>
</dbReference>
<keyword evidence="3" id="KW-0378">Hydrolase</keyword>
<comment type="caution">
    <text evidence="3">The sequence shown here is derived from an EMBL/GenBank/DDBJ whole genome shotgun (WGS) entry which is preliminary data.</text>
</comment>
<dbReference type="EMBL" id="LWMH01000002">
    <property type="protein sequence ID" value="KZS43968.1"/>
    <property type="molecule type" value="Genomic_DNA"/>
</dbReference>
<dbReference type="RefSeq" id="WP_063480147.1">
    <property type="nucleotide sequence ID" value="NZ_CP147845.1"/>
</dbReference>
<dbReference type="Gene3D" id="3.60.10.10">
    <property type="entry name" value="Endonuclease/exonuclease/phosphatase"/>
    <property type="match status" value="1"/>
</dbReference>
<accession>A0A163ERH5</accession>
<dbReference type="GO" id="GO:0004519">
    <property type="term" value="F:endonuclease activity"/>
    <property type="evidence" value="ECO:0007669"/>
    <property type="project" value="UniProtKB-KW"/>
</dbReference>
<feature type="signal peptide" evidence="1">
    <location>
        <begin position="1"/>
        <end position="23"/>
    </location>
</feature>
<keyword evidence="1" id="KW-0732">Signal</keyword>
<evidence type="ECO:0000256" key="1">
    <source>
        <dbReference type="SAM" id="SignalP"/>
    </source>
</evidence>
<feature type="domain" description="LTD" evidence="2">
    <location>
        <begin position="297"/>
        <end position="426"/>
    </location>
</feature>
<dbReference type="SUPFAM" id="SSF56219">
    <property type="entry name" value="DNase I-like"/>
    <property type="match status" value="1"/>
</dbReference>